<dbReference type="PANTHER" id="PTHR32401:SF49">
    <property type="entry name" value="OS10G0129200 PROTEIN"/>
    <property type="match status" value="1"/>
</dbReference>
<dbReference type="GO" id="GO:0005524">
    <property type="term" value="F:ATP binding"/>
    <property type="evidence" value="ECO:0007669"/>
    <property type="project" value="UniProtKB-UniRule"/>
</dbReference>
<dbReference type="InParanoid" id="A0A059CDS5"/>
<evidence type="ECO:0000259" key="7">
    <source>
        <dbReference type="PROSITE" id="PS50011"/>
    </source>
</evidence>
<keyword evidence="4" id="KW-0430">Lectin</keyword>
<dbReference type="InterPro" id="IPR013320">
    <property type="entry name" value="ConA-like_dom_sf"/>
</dbReference>
<keyword evidence="5" id="KW-0067">ATP-binding</keyword>
<evidence type="ECO:0000313" key="8">
    <source>
        <dbReference type="EMBL" id="KCW76085.1"/>
    </source>
</evidence>
<dbReference type="Pfam" id="PF00069">
    <property type="entry name" value="Pkinase"/>
    <property type="match status" value="1"/>
</dbReference>
<dbReference type="InterPro" id="IPR017441">
    <property type="entry name" value="Protein_kinase_ATP_BS"/>
</dbReference>
<dbReference type="Gramene" id="KCW76085">
    <property type="protein sequence ID" value="KCW76085"/>
    <property type="gene ID" value="EUGRSUZ_D00462"/>
</dbReference>
<dbReference type="InterPro" id="IPR000719">
    <property type="entry name" value="Prot_kinase_dom"/>
</dbReference>
<feature type="binding site" evidence="5">
    <location>
        <position position="370"/>
    </location>
    <ligand>
        <name>ATP</name>
        <dbReference type="ChEBI" id="CHEBI:30616"/>
    </ligand>
</feature>
<evidence type="ECO:0000256" key="3">
    <source>
        <dbReference type="ARBA" id="ARBA00010217"/>
    </source>
</evidence>
<feature type="transmembrane region" description="Helical" evidence="6">
    <location>
        <begin position="278"/>
        <end position="300"/>
    </location>
</feature>
<reference evidence="8" key="1">
    <citation type="submission" date="2013-07" db="EMBL/GenBank/DDBJ databases">
        <title>The genome of Eucalyptus grandis.</title>
        <authorList>
            <person name="Schmutz J."/>
            <person name="Hayes R."/>
            <person name="Myburg A."/>
            <person name="Tuskan G."/>
            <person name="Grattapaglia D."/>
            <person name="Rokhsar D.S."/>
        </authorList>
    </citation>
    <scope>NUCLEOTIDE SEQUENCE</scope>
    <source>
        <tissue evidence="8">Leaf extractions</tissue>
    </source>
</reference>
<dbReference type="SUPFAM" id="SSF56112">
    <property type="entry name" value="Protein kinase-like (PK-like)"/>
    <property type="match status" value="1"/>
</dbReference>
<dbReference type="SUPFAM" id="SSF49899">
    <property type="entry name" value="Concanavalin A-like lectins/glucanases"/>
    <property type="match status" value="1"/>
</dbReference>
<dbReference type="CDD" id="cd06899">
    <property type="entry name" value="lectin_legume_LecRK_Arcelin_ConA"/>
    <property type="match status" value="1"/>
</dbReference>
<keyword evidence="6" id="KW-1133">Transmembrane helix</keyword>
<keyword evidence="5" id="KW-0547">Nucleotide-binding</keyword>
<proteinExistence type="inferred from homology"/>
<dbReference type="PROSITE" id="PS00308">
    <property type="entry name" value="LECTIN_LEGUME_ALPHA"/>
    <property type="match status" value="1"/>
</dbReference>
<evidence type="ECO:0000256" key="5">
    <source>
        <dbReference type="PROSITE-ProRule" id="PRU10141"/>
    </source>
</evidence>
<keyword evidence="6" id="KW-0812">Transmembrane</keyword>
<dbReference type="InterPro" id="IPR001220">
    <property type="entry name" value="Legume_lectin_dom"/>
</dbReference>
<dbReference type="PROSITE" id="PS50011">
    <property type="entry name" value="PROTEIN_KINASE_DOM"/>
    <property type="match status" value="1"/>
</dbReference>
<comment type="similarity">
    <text evidence="3">In the C-terminal section; belongs to the protein kinase superfamily. Ser/Thr protein kinase family.</text>
</comment>
<sequence length="451" mass="50420">MIFIASVLCEGFSFNFPAFDDRIVPEGNASLSTSHVQLTVSDKGENLGCSMGRATYHDPLHLWDDSTGNVADFSTQFSFVIYSEHNDTFADGLTFFHVPNGSDIPSNSSGGHLALVSRNRDHSDPCTTFVAVEFDTCYYNYWDPQCHHVGIDLNNISSVNYTCVNWLQNKIERDGHINASITYGSSTQMLSVLMIDVEYPNLNVAKLSHSVDLTNYLPEWVMVGFSATTRYRFELPTLHSWEFRSNLRVTDSGNRTNHTSPAERNTGDNVRAKESKSWVWSLIGLGSLLLVALVLGFAWFGYRLNRIGEENDVPSIDEEFDRVTGPKIFYEDMVTATNDLADARLLGEGGFGRVYEGCLLGVNTIFAIKKITPKSRQGIKEYVTKVTISRLRHRKLVQLIGWFHEKKIPLLIYEFISNGSLDSLIQAPNLFDVGKAVLNCTRPSLGIAIPA</sequence>
<dbReference type="InterPro" id="IPR050258">
    <property type="entry name" value="Leguminous_Lectin"/>
</dbReference>
<keyword evidence="6" id="KW-0472">Membrane</keyword>
<comment type="similarity">
    <text evidence="2">In the N-terminal section; belongs to the leguminous lectin family.</text>
</comment>
<protein>
    <recommendedName>
        <fullName evidence="7">Protein kinase domain-containing protein</fullName>
    </recommendedName>
</protein>
<gene>
    <name evidence="8" type="ORF">EUGRSUZ_D00462</name>
</gene>
<evidence type="ECO:0000256" key="6">
    <source>
        <dbReference type="SAM" id="Phobius"/>
    </source>
</evidence>
<dbReference type="Gene3D" id="2.60.120.200">
    <property type="match status" value="1"/>
</dbReference>
<dbReference type="PROSITE" id="PS00107">
    <property type="entry name" value="PROTEIN_KINASE_ATP"/>
    <property type="match status" value="1"/>
</dbReference>
<dbReference type="Pfam" id="PF00139">
    <property type="entry name" value="Lectin_legB"/>
    <property type="match status" value="1"/>
</dbReference>
<dbReference type="GO" id="GO:0005886">
    <property type="term" value="C:plasma membrane"/>
    <property type="evidence" value="ECO:0000318"/>
    <property type="project" value="GO_Central"/>
</dbReference>
<evidence type="ECO:0000256" key="1">
    <source>
        <dbReference type="ARBA" id="ARBA00007606"/>
    </source>
</evidence>
<evidence type="ECO:0000256" key="2">
    <source>
        <dbReference type="ARBA" id="ARBA00008536"/>
    </source>
</evidence>
<name>A0A059CDS5_EUCGR</name>
<dbReference type="InterPro" id="IPR011009">
    <property type="entry name" value="Kinase-like_dom_sf"/>
</dbReference>
<dbReference type="Gene3D" id="3.30.200.20">
    <property type="entry name" value="Phosphorylase Kinase, domain 1"/>
    <property type="match status" value="1"/>
</dbReference>
<comment type="similarity">
    <text evidence="1">Belongs to the leguminous lectin family.</text>
</comment>
<dbReference type="AlphaFoldDB" id="A0A059CDS5"/>
<accession>A0A059CDS5</accession>
<evidence type="ECO:0000256" key="4">
    <source>
        <dbReference type="ARBA" id="ARBA00022734"/>
    </source>
</evidence>
<dbReference type="EMBL" id="KK198756">
    <property type="protein sequence ID" value="KCW76085.1"/>
    <property type="molecule type" value="Genomic_DNA"/>
</dbReference>
<dbReference type="GO" id="GO:0004672">
    <property type="term" value="F:protein kinase activity"/>
    <property type="evidence" value="ECO:0007669"/>
    <property type="project" value="InterPro"/>
</dbReference>
<dbReference type="InterPro" id="IPR000985">
    <property type="entry name" value="Lectin_LegA_CS"/>
</dbReference>
<organism evidence="8">
    <name type="scientific">Eucalyptus grandis</name>
    <name type="common">Flooded gum</name>
    <dbReference type="NCBI Taxonomy" id="71139"/>
    <lineage>
        <taxon>Eukaryota</taxon>
        <taxon>Viridiplantae</taxon>
        <taxon>Streptophyta</taxon>
        <taxon>Embryophyta</taxon>
        <taxon>Tracheophyta</taxon>
        <taxon>Spermatophyta</taxon>
        <taxon>Magnoliopsida</taxon>
        <taxon>eudicotyledons</taxon>
        <taxon>Gunneridae</taxon>
        <taxon>Pentapetalae</taxon>
        <taxon>rosids</taxon>
        <taxon>malvids</taxon>
        <taxon>Myrtales</taxon>
        <taxon>Myrtaceae</taxon>
        <taxon>Myrtoideae</taxon>
        <taxon>Eucalypteae</taxon>
        <taxon>Eucalyptus</taxon>
    </lineage>
</organism>
<feature type="domain" description="Protein kinase" evidence="7">
    <location>
        <begin position="340"/>
        <end position="451"/>
    </location>
</feature>
<dbReference type="GO" id="GO:0030246">
    <property type="term" value="F:carbohydrate binding"/>
    <property type="evidence" value="ECO:0007669"/>
    <property type="project" value="UniProtKB-KW"/>
</dbReference>
<dbReference type="PANTHER" id="PTHR32401">
    <property type="entry name" value="CONCANAVALIN A-LIKE LECTIN FAMILY PROTEIN"/>
    <property type="match status" value="1"/>
</dbReference>